<gene>
    <name evidence="1" type="ORF">NQ176_g375</name>
</gene>
<proteinExistence type="predicted"/>
<reference evidence="1" key="1">
    <citation type="submission" date="2022-08" db="EMBL/GenBank/DDBJ databases">
        <title>Genome Sequence of Lecanicillium fungicola.</title>
        <authorList>
            <person name="Buettner E."/>
        </authorList>
    </citation>
    <scope>NUCLEOTIDE SEQUENCE</scope>
    <source>
        <strain evidence="1">Babe33</strain>
    </source>
</reference>
<evidence type="ECO:0000313" key="1">
    <source>
        <dbReference type="EMBL" id="KAJ2983890.1"/>
    </source>
</evidence>
<comment type="caution">
    <text evidence="1">The sequence shown here is derived from an EMBL/GenBank/DDBJ whole genome shotgun (WGS) entry which is preliminary data.</text>
</comment>
<protein>
    <submittedName>
        <fullName evidence="1">Uncharacterized protein</fullName>
    </submittedName>
</protein>
<evidence type="ECO:0000313" key="2">
    <source>
        <dbReference type="Proteomes" id="UP001143910"/>
    </source>
</evidence>
<accession>A0ACC1NY68</accession>
<dbReference type="Proteomes" id="UP001143910">
    <property type="component" value="Unassembled WGS sequence"/>
</dbReference>
<dbReference type="EMBL" id="JANJQO010000013">
    <property type="protein sequence ID" value="KAJ2983890.1"/>
    <property type="molecule type" value="Genomic_DNA"/>
</dbReference>
<organism evidence="1 2">
    <name type="scientific">Zarea fungicola</name>
    <dbReference type="NCBI Taxonomy" id="93591"/>
    <lineage>
        <taxon>Eukaryota</taxon>
        <taxon>Fungi</taxon>
        <taxon>Dikarya</taxon>
        <taxon>Ascomycota</taxon>
        <taxon>Pezizomycotina</taxon>
        <taxon>Sordariomycetes</taxon>
        <taxon>Hypocreomycetidae</taxon>
        <taxon>Hypocreales</taxon>
        <taxon>Cordycipitaceae</taxon>
        <taxon>Zarea</taxon>
    </lineage>
</organism>
<sequence>MYLSSTRVVELASILQTAIILAAQQYTFSCRRAATRDPTAFPATGAQFAGTEWPEVSGTLNKVAVGALPDWGSTVNAVSEDFAKRHGLEIDTNHVEAIPLLGGHVVESIGRVVGQFKFKGEKDTYRLEFNVLRNSLHDVILGRRFLDMTETLTKNSHRIVYGVRSCIRRGKRLFLMDEAPKERIRCAVNGSTAAAFPDTGSDLMLVSGNFVRRHGFRVRRGKKYRTQVQLINGSTIRTDGMVLDAKLQFGIPESSHELDYDRYHGYLSVLSSLTRSAEEREKTTFICDLHVVEKLPCDLILSNDFIFQNNVFSNFRSLFYAEAVTPWKKGAVAMDRCLLFVRNKNVKLSWLSRRNRRTNIEASSGECITSFPPYRGRPCALIQQFSTTPERPGMGRPLGG</sequence>
<name>A0ACC1NY68_9HYPO</name>
<keyword evidence="2" id="KW-1185">Reference proteome</keyword>